<organism evidence="2 3">
    <name type="scientific">Pseudooceanicola sediminis</name>
    <dbReference type="NCBI Taxonomy" id="2211117"/>
    <lineage>
        <taxon>Bacteria</taxon>
        <taxon>Pseudomonadati</taxon>
        <taxon>Pseudomonadota</taxon>
        <taxon>Alphaproteobacteria</taxon>
        <taxon>Rhodobacterales</taxon>
        <taxon>Paracoccaceae</taxon>
        <taxon>Pseudooceanicola</taxon>
    </lineage>
</organism>
<comment type="caution">
    <text evidence="2">The sequence shown here is derived from an EMBL/GenBank/DDBJ whole genome shotgun (WGS) entry which is preliminary data.</text>
</comment>
<accession>A0A399IVU8</accession>
<dbReference type="InterPro" id="IPR010836">
    <property type="entry name" value="SapC"/>
</dbReference>
<feature type="compositionally biased region" description="Polar residues" evidence="1">
    <location>
        <begin position="259"/>
        <end position="270"/>
    </location>
</feature>
<dbReference type="AlphaFoldDB" id="A0A399IVU8"/>
<keyword evidence="3" id="KW-1185">Reference proteome</keyword>
<feature type="region of interest" description="Disordered" evidence="1">
    <location>
        <begin position="251"/>
        <end position="296"/>
    </location>
</feature>
<reference evidence="2 3" key="1">
    <citation type="submission" date="2018-08" db="EMBL/GenBank/DDBJ databases">
        <title>Pseudooceanicola sediminis CY03 in the family Rhodobacteracea.</title>
        <authorList>
            <person name="Zhang Y.-J."/>
        </authorList>
    </citation>
    <scope>NUCLEOTIDE SEQUENCE [LARGE SCALE GENOMIC DNA]</scope>
    <source>
        <strain evidence="2 3">CY03</strain>
    </source>
</reference>
<feature type="compositionally biased region" description="Polar residues" evidence="1">
    <location>
        <begin position="278"/>
        <end position="290"/>
    </location>
</feature>
<gene>
    <name evidence="2" type="ORF">DL237_18865</name>
</gene>
<proteinExistence type="predicted"/>
<dbReference type="RefSeq" id="WP_119400601.1">
    <property type="nucleotide sequence ID" value="NZ_QWJJ01000021.1"/>
</dbReference>
<evidence type="ECO:0008006" key="4">
    <source>
        <dbReference type="Google" id="ProtNLM"/>
    </source>
</evidence>
<sequence length="319" mass="34375">MNSADQTRSFAEDFFERFEPVSAQRHGTWSWQPFNSYGFARGYVSVPIVLAELNPVAGTLPILFEQIDSARGPQAGLRPVALLHLADPTARVVSDSGAWQAFYVPGALRIHPFACDLRPDSTPDSMPETLHLDPQSACLSPTPGPRGTGHGRLFDLTGTPTEAFHAIQSFFGHYQASLRSTLAASRALWQAGVLKPARMQDLPGPGYYTADRAALSRLSGPRLEELFRSEAVALALAQILSLQKIAQMKQRAGVPQPGSRAQGNTAQGDTAQDGMGQTAAQEAAQGSAQISGHPPALTPFLDAMARAYETDKDEIFFKT</sequence>
<evidence type="ECO:0000256" key="1">
    <source>
        <dbReference type="SAM" id="MobiDB-lite"/>
    </source>
</evidence>
<evidence type="ECO:0000313" key="2">
    <source>
        <dbReference type="EMBL" id="RII37144.1"/>
    </source>
</evidence>
<evidence type="ECO:0000313" key="3">
    <source>
        <dbReference type="Proteomes" id="UP000265848"/>
    </source>
</evidence>
<dbReference type="Proteomes" id="UP000265848">
    <property type="component" value="Unassembled WGS sequence"/>
</dbReference>
<protein>
    <recommendedName>
        <fullName evidence="4">SapC family protein</fullName>
    </recommendedName>
</protein>
<dbReference type="Pfam" id="PF07277">
    <property type="entry name" value="SapC"/>
    <property type="match status" value="1"/>
</dbReference>
<name>A0A399IVU8_9RHOB</name>
<dbReference type="OrthoDB" id="9806524at2"/>
<dbReference type="EMBL" id="QWJJ01000021">
    <property type="protein sequence ID" value="RII37144.1"/>
    <property type="molecule type" value="Genomic_DNA"/>
</dbReference>